<evidence type="ECO:0000256" key="8">
    <source>
        <dbReference type="SAM" id="MobiDB-lite"/>
    </source>
</evidence>
<keyword evidence="11" id="KW-1185">Reference proteome</keyword>
<dbReference type="PROSITE" id="PS51318">
    <property type="entry name" value="TAT"/>
    <property type="match status" value="1"/>
</dbReference>
<accession>A0A6B0T8K6</accession>
<evidence type="ECO:0000256" key="7">
    <source>
        <dbReference type="PIRSR" id="PIRSR602387-1"/>
    </source>
</evidence>
<evidence type="ECO:0000313" key="11">
    <source>
        <dbReference type="Proteomes" id="UP000466535"/>
    </source>
</evidence>
<evidence type="ECO:0000259" key="9">
    <source>
        <dbReference type="Pfam" id="PF00127"/>
    </source>
</evidence>
<gene>
    <name evidence="10" type="ORF">GRX03_08035</name>
</gene>
<dbReference type="GO" id="GO:0009055">
    <property type="term" value="F:electron transfer activity"/>
    <property type="evidence" value="ECO:0007669"/>
    <property type="project" value="InterPro"/>
</dbReference>
<keyword evidence="2" id="KW-0813">Transport</keyword>
<dbReference type="PANTHER" id="PTHR34192">
    <property type="entry name" value="PLASTOCYANIN MAJOR ISOFORM, CHLOROPLASTIC-RELATED"/>
    <property type="match status" value="1"/>
</dbReference>
<name>A0A6B0T8K6_9EURY</name>
<sequence>MQKQTDRRTFLAAAGATAATVALAGCSSGGDNGSNGDNGDSGPSVPDAVDSYLSDNSANGYSGPSDAVDETGSGSVTISVGAGENGLAFDPVAVFVDAGTEVTWEWTGNGGAHNVVSADSSAASFDSGEAVAEQGTTFSQTFDSAGNQLYYCTPHQAAGMHGAVIVQE</sequence>
<keyword evidence="3 7" id="KW-0479">Metal-binding</keyword>
<organism evidence="10 11">
    <name type="scientific">Halovenus carboxidivorans</name>
    <dbReference type="NCBI Taxonomy" id="2692199"/>
    <lineage>
        <taxon>Archaea</taxon>
        <taxon>Methanobacteriati</taxon>
        <taxon>Methanobacteriota</taxon>
        <taxon>Stenosarchaea group</taxon>
        <taxon>Halobacteria</taxon>
        <taxon>Halobacteriales</taxon>
        <taxon>Haloarculaceae</taxon>
        <taxon>Halovenus</taxon>
    </lineage>
</organism>
<evidence type="ECO:0000256" key="3">
    <source>
        <dbReference type="ARBA" id="ARBA00022723"/>
    </source>
</evidence>
<dbReference type="AlphaFoldDB" id="A0A6B0T8K6"/>
<comment type="caution">
    <text evidence="10">The sequence shown here is derived from an EMBL/GenBank/DDBJ whole genome shotgun (WGS) entry which is preliminary data.</text>
</comment>
<dbReference type="EMBL" id="WUUT01000003">
    <property type="protein sequence ID" value="MXR51551.1"/>
    <property type="molecule type" value="Genomic_DNA"/>
</dbReference>
<reference evidence="10 11" key="1">
    <citation type="submission" date="2019-12" db="EMBL/GenBank/DDBJ databases">
        <title>Isolation and characterization of three novel carbon monoxide-oxidizing members of Halobacteria from salione crusts and soils.</title>
        <authorList>
            <person name="Myers M.R."/>
            <person name="King G.M."/>
        </authorList>
    </citation>
    <scope>NUCLEOTIDE SEQUENCE [LARGE SCALE GENOMIC DNA]</scope>
    <source>
        <strain evidence="10 11">WSH3</strain>
    </source>
</reference>
<dbReference type="Proteomes" id="UP000466535">
    <property type="component" value="Unassembled WGS sequence"/>
</dbReference>
<feature type="binding site" evidence="7">
    <location>
        <position position="113"/>
    </location>
    <ligand>
        <name>Cu cation</name>
        <dbReference type="ChEBI" id="CHEBI:23378"/>
    </ligand>
</feature>
<evidence type="ECO:0000313" key="10">
    <source>
        <dbReference type="EMBL" id="MXR51551.1"/>
    </source>
</evidence>
<dbReference type="InterPro" id="IPR000923">
    <property type="entry name" value="BlueCu_1"/>
</dbReference>
<dbReference type="Pfam" id="PF00127">
    <property type="entry name" value="Copper-bind"/>
    <property type="match status" value="1"/>
</dbReference>
<dbReference type="GO" id="GO:0016020">
    <property type="term" value="C:membrane"/>
    <property type="evidence" value="ECO:0007669"/>
    <property type="project" value="UniProtKB-SubCell"/>
</dbReference>
<dbReference type="CDD" id="cd04220">
    <property type="entry name" value="Halocyanin"/>
    <property type="match status" value="1"/>
</dbReference>
<keyword evidence="5 7" id="KW-0186">Copper</keyword>
<comment type="subcellular location">
    <subcellularLocation>
        <location evidence="1">Membrane</location>
    </subcellularLocation>
</comment>
<feature type="binding site" evidence="7">
    <location>
        <position position="152"/>
    </location>
    <ligand>
        <name>Cu cation</name>
        <dbReference type="ChEBI" id="CHEBI:23378"/>
    </ligand>
</feature>
<feature type="compositionally biased region" description="Polar residues" evidence="8">
    <location>
        <begin position="53"/>
        <end position="62"/>
    </location>
</feature>
<dbReference type="Gene3D" id="2.60.40.420">
    <property type="entry name" value="Cupredoxins - blue copper proteins"/>
    <property type="match status" value="1"/>
</dbReference>
<evidence type="ECO:0000256" key="5">
    <source>
        <dbReference type="ARBA" id="ARBA00023008"/>
    </source>
</evidence>
<protein>
    <submittedName>
        <fullName evidence="10">Halocyanin domain-containing protein</fullName>
    </submittedName>
</protein>
<feature type="binding site" evidence="7">
    <location>
        <position position="155"/>
    </location>
    <ligand>
        <name>Cu cation</name>
        <dbReference type="ChEBI" id="CHEBI:23378"/>
    </ligand>
</feature>
<dbReference type="InterPro" id="IPR008972">
    <property type="entry name" value="Cupredoxin"/>
</dbReference>
<evidence type="ECO:0000256" key="6">
    <source>
        <dbReference type="ARBA" id="ARBA00023136"/>
    </source>
</evidence>
<dbReference type="NCBIfam" id="TIGR03102">
    <property type="entry name" value="halo_cynanin"/>
    <property type="match status" value="1"/>
</dbReference>
<evidence type="ECO:0000256" key="1">
    <source>
        <dbReference type="ARBA" id="ARBA00004370"/>
    </source>
</evidence>
<dbReference type="PANTHER" id="PTHR34192:SF10">
    <property type="entry name" value="PLASTOCYANIN MAJOR ISOFORM, CHLOROPLASTIC-RELATED"/>
    <property type="match status" value="1"/>
</dbReference>
<dbReference type="OrthoDB" id="11088at2157"/>
<comment type="cofactor">
    <cofactor evidence="7">
        <name>Cu(2+)</name>
        <dbReference type="ChEBI" id="CHEBI:29036"/>
    </cofactor>
    <text evidence="7">The crystal structure with reduced Cu(1+) has also been determined.</text>
</comment>
<evidence type="ECO:0000256" key="4">
    <source>
        <dbReference type="ARBA" id="ARBA00022982"/>
    </source>
</evidence>
<keyword evidence="6" id="KW-0472">Membrane</keyword>
<dbReference type="InterPro" id="IPR017533">
    <property type="entry name" value="Halocyanin"/>
</dbReference>
<evidence type="ECO:0000256" key="2">
    <source>
        <dbReference type="ARBA" id="ARBA00022448"/>
    </source>
</evidence>
<keyword evidence="4" id="KW-0249">Electron transport</keyword>
<dbReference type="PRINTS" id="PR00157">
    <property type="entry name" value="PLASTOCYANIN"/>
</dbReference>
<dbReference type="RefSeq" id="WP_159763705.1">
    <property type="nucleotide sequence ID" value="NZ_WUUT01000003.1"/>
</dbReference>
<feature type="domain" description="Blue (type 1) copper" evidence="9">
    <location>
        <begin position="77"/>
        <end position="167"/>
    </location>
</feature>
<feature type="region of interest" description="Disordered" evidence="8">
    <location>
        <begin position="24"/>
        <end position="76"/>
    </location>
</feature>
<dbReference type="InterPro" id="IPR002387">
    <property type="entry name" value="Plastocyanin"/>
</dbReference>
<dbReference type="InterPro" id="IPR006311">
    <property type="entry name" value="TAT_signal"/>
</dbReference>
<dbReference type="SUPFAM" id="SSF49503">
    <property type="entry name" value="Cupredoxins"/>
    <property type="match status" value="1"/>
</dbReference>
<dbReference type="PROSITE" id="PS51257">
    <property type="entry name" value="PROKAR_LIPOPROTEIN"/>
    <property type="match status" value="1"/>
</dbReference>
<feature type="binding site" evidence="7">
    <location>
        <position position="160"/>
    </location>
    <ligand>
        <name>Cu cation</name>
        <dbReference type="ChEBI" id="CHEBI:23378"/>
    </ligand>
</feature>
<dbReference type="GO" id="GO:0005507">
    <property type="term" value="F:copper ion binding"/>
    <property type="evidence" value="ECO:0007669"/>
    <property type="project" value="InterPro"/>
</dbReference>
<proteinExistence type="predicted"/>